<feature type="region of interest" description="Disordered" evidence="1">
    <location>
        <begin position="1"/>
        <end position="84"/>
    </location>
</feature>
<name>A0A367LBZ5_9HYPO</name>
<gene>
    <name evidence="2" type="ORF">L249_4599</name>
</gene>
<accession>A0A367LBZ5</accession>
<feature type="non-terminal residue" evidence="2">
    <location>
        <position position="84"/>
    </location>
</feature>
<evidence type="ECO:0000313" key="3">
    <source>
        <dbReference type="Proteomes" id="UP000253664"/>
    </source>
</evidence>
<protein>
    <submittedName>
        <fullName evidence="2">Uncharacterized protein</fullName>
    </submittedName>
</protein>
<evidence type="ECO:0000256" key="1">
    <source>
        <dbReference type="SAM" id="MobiDB-lite"/>
    </source>
</evidence>
<reference evidence="2 3" key="1">
    <citation type="journal article" date="2015" name="BMC Genomics">
        <title>Insights from the genome of Ophiocordyceps polyrhachis-furcata to pathogenicity and host specificity in insect fungi.</title>
        <authorList>
            <person name="Wichadakul D."/>
            <person name="Kobmoo N."/>
            <person name="Ingsriswang S."/>
            <person name="Tangphatsornruang S."/>
            <person name="Chantasingh D."/>
            <person name="Luangsa-ard J.J."/>
            <person name="Eurwilaichitr L."/>
        </authorList>
    </citation>
    <scope>NUCLEOTIDE SEQUENCE [LARGE SCALE GENOMIC DNA]</scope>
    <source>
        <strain evidence="2 3">BCC 54312</strain>
    </source>
</reference>
<dbReference type="Proteomes" id="UP000253664">
    <property type="component" value="Unassembled WGS sequence"/>
</dbReference>
<proteinExistence type="predicted"/>
<comment type="caution">
    <text evidence="2">The sequence shown here is derived from an EMBL/GenBank/DDBJ whole genome shotgun (WGS) entry which is preliminary data.</text>
</comment>
<evidence type="ECO:0000313" key="2">
    <source>
        <dbReference type="EMBL" id="RCI11958.1"/>
    </source>
</evidence>
<dbReference type="EMBL" id="LKCN02000008">
    <property type="protein sequence ID" value="RCI11958.1"/>
    <property type="molecule type" value="Genomic_DNA"/>
</dbReference>
<sequence length="84" mass="9152">MGPSNKGGAEPVHGEEILGEGGRRCITSFPTPSSSLTRQRLTPHHHYYGTTSPPPLTTYLTTSINPPSRLARYSPGHTKEEKHS</sequence>
<organism evidence="2 3">
    <name type="scientific">Ophiocordyceps polyrhachis-furcata BCC 54312</name>
    <dbReference type="NCBI Taxonomy" id="1330021"/>
    <lineage>
        <taxon>Eukaryota</taxon>
        <taxon>Fungi</taxon>
        <taxon>Dikarya</taxon>
        <taxon>Ascomycota</taxon>
        <taxon>Pezizomycotina</taxon>
        <taxon>Sordariomycetes</taxon>
        <taxon>Hypocreomycetidae</taxon>
        <taxon>Hypocreales</taxon>
        <taxon>Ophiocordycipitaceae</taxon>
        <taxon>Ophiocordyceps</taxon>
    </lineage>
</organism>
<keyword evidence="3" id="KW-1185">Reference proteome</keyword>
<feature type="compositionally biased region" description="Polar residues" evidence="1">
    <location>
        <begin position="28"/>
        <end position="40"/>
    </location>
</feature>
<dbReference type="AlphaFoldDB" id="A0A367LBZ5"/>